<sequence length="410" mass="44716">MRFTIDQSQLLQALDAVSDVVPSKTAIPVLSHLLVVGLQEKSDQAGPAKGHIALSATDLDISITASLSVSLSEPGRFTVPARKFIEIVRELPEGPLSIQAEDHKVTLCSSALGGKSPSVDSEGGGIQPGQGIYILMGLPPEDYPELPAGIEGTLLQFGENNGFDGNIFKNMISKTAFAVSRDETRPVLNGVLCQIRPEGITMVATDGHRLVRHSKSFDLKRYLKGSEQTEVIIPPRALQHLVKLLSGTNTLTRCVIGENHILFDLDQTKLFSRLIEGPYVDFEQVIPQNNTHRLNVSNSAITPSVRRVSILSNTQTHQIRLRLGQHELELSAVSQDVGGEARESIPADYTGQEMEVGYNSVYLLDILKRIDSEDVVFDLNTPVTAGIVRPAVQPEGEDYLCLLMPLRLSD</sequence>
<comment type="subunit">
    <text evidence="9">Forms a ring-shaped head-to-tail homodimer around DNA.</text>
</comment>
<evidence type="ECO:0000259" key="12">
    <source>
        <dbReference type="Pfam" id="PF02768"/>
    </source>
</evidence>
<dbReference type="Pfam" id="PF02768">
    <property type="entry name" value="DNA_pol3_beta_3"/>
    <property type="match status" value="1"/>
</dbReference>
<dbReference type="InterPro" id="IPR022635">
    <property type="entry name" value="DNA_polIII_beta_C"/>
</dbReference>
<dbReference type="PANTHER" id="PTHR30478">
    <property type="entry name" value="DNA POLYMERASE III SUBUNIT BETA"/>
    <property type="match status" value="1"/>
</dbReference>
<dbReference type="AlphaFoldDB" id="A0A1F6CRI8"/>
<dbReference type="GO" id="GO:0009360">
    <property type="term" value="C:DNA polymerase III complex"/>
    <property type="evidence" value="ECO:0007669"/>
    <property type="project" value="InterPro"/>
</dbReference>
<feature type="domain" description="DNA polymerase III beta sliding clamp N-terminal" evidence="10">
    <location>
        <begin position="1"/>
        <end position="146"/>
    </location>
</feature>
<dbReference type="CDD" id="cd00140">
    <property type="entry name" value="beta_clamp"/>
    <property type="match status" value="1"/>
</dbReference>
<evidence type="ECO:0000259" key="11">
    <source>
        <dbReference type="Pfam" id="PF02767"/>
    </source>
</evidence>
<dbReference type="GO" id="GO:0008408">
    <property type="term" value="F:3'-5' exonuclease activity"/>
    <property type="evidence" value="ECO:0007669"/>
    <property type="project" value="InterPro"/>
</dbReference>
<dbReference type="NCBIfam" id="TIGR00663">
    <property type="entry name" value="dnan"/>
    <property type="match status" value="1"/>
</dbReference>
<dbReference type="PIRSF" id="PIRSF000804">
    <property type="entry name" value="DNA_pol_III_b"/>
    <property type="match status" value="1"/>
</dbReference>
<keyword evidence="3 9" id="KW-0963">Cytoplasm</keyword>
<dbReference type="GO" id="GO:0006271">
    <property type="term" value="P:DNA strand elongation involved in DNA replication"/>
    <property type="evidence" value="ECO:0007669"/>
    <property type="project" value="TreeGrafter"/>
</dbReference>
<keyword evidence="8" id="KW-0238">DNA-binding</keyword>
<comment type="similarity">
    <text evidence="2 9">Belongs to the beta sliding clamp family.</text>
</comment>
<comment type="function">
    <text evidence="9">Confers DNA tethering and processivity to DNA polymerases and other proteins. Acts as a clamp, forming a ring around DNA (a reaction catalyzed by the clamp-loading complex) which diffuses in an ATP-independent manner freely and bidirectionally along dsDNA. Initially characterized for its ability to contact the catalytic subunit of DNA polymerase III (Pol III), a complex, multichain enzyme responsible for most of the replicative synthesis in bacteria; Pol III exhibits 3'-5' exonuclease proofreading activity. The beta chain is required for initiation of replication as well as for processivity of DNA replication.</text>
</comment>
<protein>
    <recommendedName>
        <fullName evidence="9">Beta sliding clamp</fullName>
    </recommendedName>
</protein>
<reference evidence="13 14" key="1">
    <citation type="journal article" date="2016" name="Nat. Commun.">
        <title>Thousands of microbial genomes shed light on interconnected biogeochemical processes in an aquifer system.</title>
        <authorList>
            <person name="Anantharaman K."/>
            <person name="Brown C.T."/>
            <person name="Hug L.A."/>
            <person name="Sharon I."/>
            <person name="Castelle C.J."/>
            <person name="Probst A.J."/>
            <person name="Thomas B.C."/>
            <person name="Singh A."/>
            <person name="Wilkins M.J."/>
            <person name="Karaoz U."/>
            <person name="Brodie E.L."/>
            <person name="Williams K.H."/>
            <person name="Hubbard S.S."/>
            <person name="Banfield J.F."/>
        </authorList>
    </citation>
    <scope>NUCLEOTIDE SEQUENCE [LARGE SCALE GENOMIC DNA]</scope>
    <source>
        <strain evidence="14">RIFCSPLOWO2_12_FULL_64_10</strain>
    </source>
</reference>
<dbReference type="InterPro" id="IPR001001">
    <property type="entry name" value="DNA_polIII_beta"/>
</dbReference>
<dbReference type="Gene3D" id="3.70.10.10">
    <property type="match status" value="1"/>
</dbReference>
<keyword evidence="4 9" id="KW-0808">Transferase</keyword>
<comment type="subcellular location">
    <subcellularLocation>
        <location evidence="1 9">Cytoplasm</location>
    </subcellularLocation>
</comment>
<dbReference type="SUPFAM" id="SSF55979">
    <property type="entry name" value="DNA clamp"/>
    <property type="match status" value="3"/>
</dbReference>
<dbReference type="GO" id="GO:0005737">
    <property type="term" value="C:cytoplasm"/>
    <property type="evidence" value="ECO:0007669"/>
    <property type="project" value="UniProtKB-SubCell"/>
</dbReference>
<feature type="domain" description="DNA polymerase III beta sliding clamp central" evidence="11">
    <location>
        <begin position="165"/>
        <end position="279"/>
    </location>
</feature>
<evidence type="ECO:0000256" key="4">
    <source>
        <dbReference type="ARBA" id="ARBA00022679"/>
    </source>
</evidence>
<dbReference type="Proteomes" id="UP000178606">
    <property type="component" value="Unassembled WGS sequence"/>
</dbReference>
<proteinExistence type="inferred from homology"/>
<evidence type="ECO:0000256" key="9">
    <source>
        <dbReference type="PIRNR" id="PIRNR000804"/>
    </source>
</evidence>
<feature type="domain" description="DNA polymerase III beta sliding clamp C-terminal" evidence="12">
    <location>
        <begin position="284"/>
        <end position="393"/>
    </location>
</feature>
<dbReference type="GO" id="GO:0003887">
    <property type="term" value="F:DNA-directed DNA polymerase activity"/>
    <property type="evidence" value="ECO:0007669"/>
    <property type="project" value="UniProtKB-UniRule"/>
</dbReference>
<keyword evidence="7 9" id="KW-0239">DNA-directed DNA polymerase</keyword>
<dbReference type="SMART" id="SM00480">
    <property type="entry name" value="POL3Bc"/>
    <property type="match status" value="1"/>
</dbReference>
<name>A0A1F6CRI8_HANXR</name>
<accession>A0A1F6CRI8</accession>
<evidence type="ECO:0000256" key="1">
    <source>
        <dbReference type="ARBA" id="ARBA00004496"/>
    </source>
</evidence>
<dbReference type="InterPro" id="IPR046938">
    <property type="entry name" value="DNA_clamp_sf"/>
</dbReference>
<dbReference type="InterPro" id="IPR022637">
    <property type="entry name" value="DNA_polIII_beta_cen"/>
</dbReference>
<organism evidence="13 14">
    <name type="scientific">Handelsmanbacteria sp. (strain RIFCSPLOWO2_12_FULL_64_10)</name>
    <dbReference type="NCBI Taxonomy" id="1817868"/>
    <lineage>
        <taxon>Bacteria</taxon>
        <taxon>Candidatus Handelsmaniibacteriota</taxon>
    </lineage>
</organism>
<evidence type="ECO:0000259" key="10">
    <source>
        <dbReference type="Pfam" id="PF00712"/>
    </source>
</evidence>
<keyword evidence="5 9" id="KW-0548">Nucleotidyltransferase</keyword>
<dbReference type="Pfam" id="PF00712">
    <property type="entry name" value="DNA_pol3_beta"/>
    <property type="match status" value="1"/>
</dbReference>
<evidence type="ECO:0000256" key="7">
    <source>
        <dbReference type="ARBA" id="ARBA00022932"/>
    </source>
</evidence>
<keyword evidence="6 9" id="KW-0235">DNA replication</keyword>
<evidence type="ECO:0000313" key="14">
    <source>
        <dbReference type="Proteomes" id="UP000178606"/>
    </source>
</evidence>
<dbReference type="PANTHER" id="PTHR30478:SF0">
    <property type="entry name" value="BETA SLIDING CLAMP"/>
    <property type="match status" value="1"/>
</dbReference>
<evidence type="ECO:0000256" key="2">
    <source>
        <dbReference type="ARBA" id="ARBA00010752"/>
    </source>
</evidence>
<dbReference type="InterPro" id="IPR022634">
    <property type="entry name" value="DNA_polIII_beta_N"/>
</dbReference>
<evidence type="ECO:0000256" key="5">
    <source>
        <dbReference type="ARBA" id="ARBA00022695"/>
    </source>
</evidence>
<dbReference type="EMBL" id="MFKF01000173">
    <property type="protein sequence ID" value="OGG51700.1"/>
    <property type="molecule type" value="Genomic_DNA"/>
</dbReference>
<evidence type="ECO:0000256" key="3">
    <source>
        <dbReference type="ARBA" id="ARBA00022490"/>
    </source>
</evidence>
<evidence type="ECO:0000256" key="6">
    <source>
        <dbReference type="ARBA" id="ARBA00022705"/>
    </source>
</evidence>
<gene>
    <name evidence="13" type="ORF">A3F84_23410</name>
</gene>
<comment type="caution">
    <text evidence="13">The sequence shown here is derived from an EMBL/GenBank/DDBJ whole genome shotgun (WGS) entry which is preliminary data.</text>
</comment>
<evidence type="ECO:0000256" key="8">
    <source>
        <dbReference type="ARBA" id="ARBA00023125"/>
    </source>
</evidence>
<evidence type="ECO:0000313" key="13">
    <source>
        <dbReference type="EMBL" id="OGG51700.1"/>
    </source>
</evidence>
<dbReference type="GO" id="GO:0003677">
    <property type="term" value="F:DNA binding"/>
    <property type="evidence" value="ECO:0007669"/>
    <property type="project" value="UniProtKB-UniRule"/>
</dbReference>
<dbReference type="Gene3D" id="3.10.150.10">
    <property type="entry name" value="DNA Polymerase III, subunit A, domain 2"/>
    <property type="match status" value="1"/>
</dbReference>
<dbReference type="Pfam" id="PF02767">
    <property type="entry name" value="DNA_pol3_beta_2"/>
    <property type="match status" value="1"/>
</dbReference>